<dbReference type="SMART" id="SM00256">
    <property type="entry name" value="FBOX"/>
    <property type="match status" value="1"/>
</dbReference>
<dbReference type="SUPFAM" id="SSF81383">
    <property type="entry name" value="F-box domain"/>
    <property type="match status" value="1"/>
</dbReference>
<dbReference type="Gene3D" id="1.20.1280.50">
    <property type="match status" value="1"/>
</dbReference>
<feature type="region of interest" description="Disordered" evidence="1">
    <location>
        <begin position="191"/>
        <end position="326"/>
    </location>
</feature>
<feature type="domain" description="F-box" evidence="2">
    <location>
        <begin position="417"/>
        <end position="467"/>
    </location>
</feature>
<dbReference type="Proteomes" id="UP000016932">
    <property type="component" value="Unassembled WGS sequence"/>
</dbReference>
<feature type="compositionally biased region" description="Polar residues" evidence="1">
    <location>
        <begin position="257"/>
        <end position="273"/>
    </location>
</feature>
<dbReference type="AlphaFoldDB" id="N1QC38"/>
<dbReference type="PROSITE" id="PS50181">
    <property type="entry name" value="FBOX"/>
    <property type="match status" value="1"/>
</dbReference>
<keyword evidence="4" id="KW-1185">Reference proteome</keyword>
<gene>
    <name evidence="3" type="ORF">MYCFIDRAFT_170423</name>
</gene>
<evidence type="ECO:0000313" key="3">
    <source>
        <dbReference type="EMBL" id="EME88853.1"/>
    </source>
</evidence>
<dbReference type="CDD" id="cd09917">
    <property type="entry name" value="F-box_SF"/>
    <property type="match status" value="1"/>
</dbReference>
<protein>
    <recommendedName>
        <fullName evidence="2">F-box domain-containing protein</fullName>
    </recommendedName>
</protein>
<name>N1QC38_PSEFD</name>
<dbReference type="EMBL" id="KB446555">
    <property type="protein sequence ID" value="EME88853.1"/>
    <property type="molecule type" value="Genomic_DNA"/>
</dbReference>
<evidence type="ECO:0000256" key="1">
    <source>
        <dbReference type="SAM" id="MobiDB-lite"/>
    </source>
</evidence>
<organism evidence="3 4">
    <name type="scientific">Pseudocercospora fijiensis (strain CIRAD86)</name>
    <name type="common">Black leaf streak disease fungus</name>
    <name type="synonym">Mycosphaerella fijiensis</name>
    <dbReference type="NCBI Taxonomy" id="383855"/>
    <lineage>
        <taxon>Eukaryota</taxon>
        <taxon>Fungi</taxon>
        <taxon>Dikarya</taxon>
        <taxon>Ascomycota</taxon>
        <taxon>Pezizomycotina</taxon>
        <taxon>Dothideomycetes</taxon>
        <taxon>Dothideomycetidae</taxon>
        <taxon>Mycosphaerellales</taxon>
        <taxon>Mycosphaerellaceae</taxon>
        <taxon>Pseudocercospora</taxon>
    </lineage>
</organism>
<evidence type="ECO:0000313" key="4">
    <source>
        <dbReference type="Proteomes" id="UP000016932"/>
    </source>
</evidence>
<feature type="compositionally biased region" description="Polar residues" evidence="1">
    <location>
        <begin position="230"/>
        <end position="249"/>
    </location>
</feature>
<accession>N1QC38</accession>
<reference evidence="3 4" key="1">
    <citation type="journal article" date="2012" name="PLoS Pathog.">
        <title>Diverse lifestyles and strategies of plant pathogenesis encoded in the genomes of eighteen Dothideomycetes fungi.</title>
        <authorList>
            <person name="Ohm R.A."/>
            <person name="Feau N."/>
            <person name="Henrissat B."/>
            <person name="Schoch C.L."/>
            <person name="Horwitz B.A."/>
            <person name="Barry K.W."/>
            <person name="Condon B.J."/>
            <person name="Copeland A.C."/>
            <person name="Dhillon B."/>
            <person name="Glaser F."/>
            <person name="Hesse C.N."/>
            <person name="Kosti I."/>
            <person name="LaButti K."/>
            <person name="Lindquist E.A."/>
            <person name="Lucas S."/>
            <person name="Salamov A.A."/>
            <person name="Bradshaw R.E."/>
            <person name="Ciuffetti L."/>
            <person name="Hamelin R.C."/>
            <person name="Kema G.H.J."/>
            <person name="Lawrence C."/>
            <person name="Scott J.A."/>
            <person name="Spatafora J.W."/>
            <person name="Turgeon B.G."/>
            <person name="de Wit P.J.G.M."/>
            <person name="Zhong S."/>
            <person name="Goodwin S.B."/>
            <person name="Grigoriev I.V."/>
        </authorList>
    </citation>
    <scope>NUCLEOTIDE SEQUENCE [LARGE SCALE GENOMIC DNA]</scope>
    <source>
        <strain evidence="3 4">CIRAD86</strain>
    </source>
</reference>
<dbReference type="InterPro" id="IPR001810">
    <property type="entry name" value="F-box_dom"/>
</dbReference>
<sequence>MSRSMRPLSRRLLSLQCRRYQSTEASDKPVHSREQVQDLLHEQDDLYLAAVKRKVESIKRQSRNIGMIASKITNEGGYIQINPSIPTYKAAPWQKQSQAYESLVERMLKQTERILLNVGDLQTESYPSDFDIGGDRASVAALVKHDRDKMLRQTRPEQMDALVELRNHELAHRRRFKEGLDSFAKEVENYRLDTQKTPMPNLGMERKSLKENKPMQDNEGWGSPTKVTKIGSTPTLQKVSNPFDTSSSKDPARKSSDQNTARPSTADQENTRVSANTASTATNSSGMQTHPRPHRSKTRRTTRADRHRGLKMARQAKQRPQGPGRACWACNGSSRYQDSGDSSTKTRLDLCSPHSWQNRTSGRQRFRNAFVPSRMVNDYKPFSLVANLFLLPSRRPTTRVIRTTSVRTARPNIEMTRTHFYDLPNEVKLAILANLPAREIQRARRVSRHLRDLIDLEANRTLLINPLPPSVVSIKEACNFLIDFDVQNVDLLTLLARVVQHRRTGSHACSITARLWTHRHDIAGSHLRHHLAGLLDKFRRLHNEFHASSKDGDDGSAPPANLLRRLYDRLRRRLGGRTANRVGASPAGPSANFATMTAFNHYITSIHGAVLPSLNLSQNQIDDFYLRVVVHGVPSRDEETPHVGWVINLDSEPDALGLHHQICDLLGLPALPPPLLAPHSLQYAVKSRWACEKLRAYVNEGEREITEARLGNVIDRQLPVFTPSLFCTHNGKLTEGEKYQKPREQQQAEDLK</sequence>
<dbReference type="KEGG" id="pfj:MYCFIDRAFT_170423"/>
<feature type="compositionally biased region" description="Low complexity" evidence="1">
    <location>
        <begin position="274"/>
        <end position="285"/>
    </location>
</feature>
<feature type="compositionally biased region" description="Basic and acidic residues" evidence="1">
    <location>
        <begin position="204"/>
        <end position="216"/>
    </location>
</feature>
<dbReference type="VEuPathDB" id="FungiDB:MYCFIDRAFT_170423"/>
<dbReference type="eggNOG" id="ENOG502RHGX">
    <property type="taxonomic scope" value="Eukaryota"/>
</dbReference>
<proteinExistence type="predicted"/>
<dbReference type="GeneID" id="19332497"/>
<evidence type="ECO:0000259" key="2">
    <source>
        <dbReference type="PROSITE" id="PS50181"/>
    </source>
</evidence>
<dbReference type="HOGENOM" id="CLU_370109_0_0_1"/>
<dbReference type="InterPro" id="IPR036047">
    <property type="entry name" value="F-box-like_dom_sf"/>
</dbReference>
<dbReference type="OrthoDB" id="10360273at2759"/>
<dbReference type="RefSeq" id="XP_007921726.1">
    <property type="nucleotide sequence ID" value="XM_007923535.1"/>
</dbReference>
<dbReference type="Pfam" id="PF12937">
    <property type="entry name" value="F-box-like"/>
    <property type="match status" value="1"/>
</dbReference>
<feature type="compositionally biased region" description="Basic residues" evidence="1">
    <location>
        <begin position="291"/>
        <end position="317"/>
    </location>
</feature>